<dbReference type="EMBL" id="AP013058">
    <property type="protein sequence ID" value="BAN24053.1"/>
    <property type="molecule type" value="Genomic_DNA"/>
</dbReference>
<gene>
    <name evidence="1" type="ORF">BRPE64_ACDS22990</name>
</gene>
<dbReference type="KEGG" id="buo:BRPE64_ACDS22990"/>
<reference evidence="1 2" key="2">
    <citation type="journal article" date="2018" name="Int. J. Syst. Evol. Microbiol.">
        <title>Burkholderia insecticola sp. nov., a gut symbiotic bacterium of the bean bug Riptortus pedestris.</title>
        <authorList>
            <person name="Takeshita K."/>
            <person name="Tamaki H."/>
            <person name="Ohbayashi T."/>
            <person name="Meng X.-Y."/>
            <person name="Sone T."/>
            <person name="Mitani Y."/>
            <person name="Peeters C."/>
            <person name="Kikuchi Y."/>
            <person name="Vandamme P."/>
        </authorList>
    </citation>
    <scope>NUCLEOTIDE SEQUENCE [LARGE SCALE GENOMIC DNA]</scope>
    <source>
        <strain evidence="1">RPE64</strain>
    </source>
</reference>
<name>R4WI87_9BURK</name>
<evidence type="ECO:0000313" key="1">
    <source>
        <dbReference type="EMBL" id="BAN24053.1"/>
    </source>
</evidence>
<dbReference type="HOGENOM" id="CLU_3005285_0_0_4"/>
<accession>R4WI87</accession>
<dbReference type="PATRIC" id="fig|758793.3.peg.2302"/>
<organism evidence="1 2">
    <name type="scientific">Caballeronia insecticola</name>
    <dbReference type="NCBI Taxonomy" id="758793"/>
    <lineage>
        <taxon>Bacteria</taxon>
        <taxon>Pseudomonadati</taxon>
        <taxon>Pseudomonadota</taxon>
        <taxon>Betaproteobacteria</taxon>
        <taxon>Burkholderiales</taxon>
        <taxon>Burkholderiaceae</taxon>
        <taxon>Caballeronia</taxon>
    </lineage>
</organism>
<reference evidence="1 2" key="1">
    <citation type="journal article" date="2013" name="Genome Announc.">
        <title>Complete Genome Sequence of Burkholderia sp. Strain RPE64, Bacterial Symbiont of the Bean Bug Riptortus pedestris.</title>
        <authorList>
            <person name="Shibata T.F."/>
            <person name="Maeda T."/>
            <person name="Nikoh N."/>
            <person name="Yamaguchi K."/>
            <person name="Oshima K."/>
            <person name="Hattori M."/>
            <person name="Nishiyama T."/>
            <person name="Hasebe M."/>
            <person name="Fukatsu T."/>
            <person name="Kikuchi Y."/>
            <person name="Shigenobu S."/>
        </authorList>
    </citation>
    <scope>NUCLEOTIDE SEQUENCE [LARGE SCALE GENOMIC DNA]</scope>
</reference>
<protein>
    <submittedName>
        <fullName evidence="1">Uncharacterized protein</fullName>
    </submittedName>
</protein>
<keyword evidence="2" id="KW-1185">Reference proteome</keyword>
<dbReference type="AlphaFoldDB" id="R4WI87"/>
<evidence type="ECO:0000313" key="2">
    <source>
        <dbReference type="Proteomes" id="UP000013966"/>
    </source>
</evidence>
<proteinExistence type="predicted"/>
<dbReference type="Proteomes" id="UP000013966">
    <property type="component" value="Chromosome 1"/>
</dbReference>
<sequence>MARSGGRFWSTEDAKDLSFIEANATIEDKALEAAGEAGCANRVANRMGKEKGLSLR</sequence>